<dbReference type="PANTHER" id="PTHR46468:SF1">
    <property type="entry name" value="SENTRIN-SPECIFIC PROTEASE 8"/>
    <property type="match status" value="1"/>
</dbReference>
<dbReference type="GO" id="GO:0019784">
    <property type="term" value="F:deNEDDylase activity"/>
    <property type="evidence" value="ECO:0007669"/>
    <property type="project" value="InterPro"/>
</dbReference>
<gene>
    <name evidence="7" type="ORF">Esi_0037_0035</name>
</gene>
<dbReference type="InterPro" id="IPR038765">
    <property type="entry name" value="Papain-like_cys_pep_sf"/>
</dbReference>
<keyword evidence="4" id="KW-0788">Thiol protease</keyword>
<proteinExistence type="inferred from homology"/>
<keyword evidence="8" id="KW-1185">Reference proteome</keyword>
<dbReference type="Gene3D" id="3.40.395.10">
    <property type="entry name" value="Adenoviral Proteinase, Chain A"/>
    <property type="match status" value="1"/>
</dbReference>
<evidence type="ECO:0000256" key="1">
    <source>
        <dbReference type="ARBA" id="ARBA00005234"/>
    </source>
</evidence>
<dbReference type="PANTHER" id="PTHR46468">
    <property type="entry name" value="SENTRIN-SPECIFIC PROTEASE 8"/>
    <property type="match status" value="1"/>
</dbReference>
<accession>D8LLK8</accession>
<dbReference type="AlphaFoldDB" id="D8LLK8"/>
<sequence>MTQVLNYHDAVVYDTDVALFGDGEWLNDNCINWFFRVLEHEVFPGRTDLLFMDPAVVSCMMNQCDDLEEYEDLGRGLELAIRSMVFVPVNNAAGPFSRGSHWSLLVCDRRIAGGDERRSRWRFRHFDSSEGSNRTPAELTAAKFVKMLGEKTVGEDKPSRVEHVREAPQQRNAFDCGMYTILLAERLASKAAAATAAASQQSSTTPTPPVVASAVTGVPRCNVNPRQDSEAAPAGKGGEAGTGGDAGSGGGLCSVDSFGRDKTSVAVEENGSGEGSRAVETMAMSPTFVSSARTLARERLSRCIENQRRC</sequence>
<dbReference type="InterPro" id="IPR003653">
    <property type="entry name" value="Peptidase_C48_C"/>
</dbReference>
<keyword evidence="3" id="KW-0378">Hydrolase</keyword>
<dbReference type="SUPFAM" id="SSF54001">
    <property type="entry name" value="Cysteine proteinases"/>
    <property type="match status" value="1"/>
</dbReference>
<evidence type="ECO:0000256" key="5">
    <source>
        <dbReference type="SAM" id="MobiDB-lite"/>
    </source>
</evidence>
<evidence type="ECO:0000259" key="6">
    <source>
        <dbReference type="PROSITE" id="PS50600"/>
    </source>
</evidence>
<dbReference type="OrthoDB" id="5065855at2759"/>
<protein>
    <recommendedName>
        <fullName evidence="6">Ubiquitin-like protease family profile domain-containing protein</fullName>
    </recommendedName>
</protein>
<keyword evidence="2" id="KW-0645">Protease</keyword>
<feature type="region of interest" description="Disordered" evidence="5">
    <location>
        <begin position="265"/>
        <end position="284"/>
    </location>
</feature>
<dbReference type="GO" id="GO:0008234">
    <property type="term" value="F:cysteine-type peptidase activity"/>
    <property type="evidence" value="ECO:0007669"/>
    <property type="project" value="UniProtKB-KW"/>
</dbReference>
<feature type="domain" description="Ubiquitin-like protease family profile" evidence="6">
    <location>
        <begin position="10"/>
        <end position="187"/>
    </location>
</feature>
<name>D8LLK8_ECTSI</name>
<dbReference type="EMBL" id="FN649760">
    <property type="protein sequence ID" value="CBN74639.1"/>
    <property type="molecule type" value="Genomic_DNA"/>
</dbReference>
<evidence type="ECO:0000313" key="7">
    <source>
        <dbReference type="EMBL" id="CBN74639.1"/>
    </source>
</evidence>
<feature type="region of interest" description="Disordered" evidence="5">
    <location>
        <begin position="219"/>
        <end position="254"/>
    </location>
</feature>
<dbReference type="InterPro" id="IPR044613">
    <property type="entry name" value="Nep1/2-like"/>
</dbReference>
<comment type="similarity">
    <text evidence="1">Belongs to the peptidase C48 family.</text>
</comment>
<dbReference type="eggNOG" id="KOG3246">
    <property type="taxonomic scope" value="Eukaryota"/>
</dbReference>
<dbReference type="GO" id="GO:0000338">
    <property type="term" value="P:protein deneddylation"/>
    <property type="evidence" value="ECO:0007669"/>
    <property type="project" value="TreeGrafter"/>
</dbReference>
<reference evidence="7 8" key="1">
    <citation type="journal article" date="2010" name="Nature">
        <title>The Ectocarpus genome and the independent evolution of multicellularity in brown algae.</title>
        <authorList>
            <person name="Cock J.M."/>
            <person name="Sterck L."/>
            <person name="Rouze P."/>
            <person name="Scornet D."/>
            <person name="Allen A.E."/>
            <person name="Amoutzias G."/>
            <person name="Anthouard V."/>
            <person name="Artiguenave F."/>
            <person name="Aury J.M."/>
            <person name="Badger J.H."/>
            <person name="Beszteri B."/>
            <person name="Billiau K."/>
            <person name="Bonnet E."/>
            <person name="Bothwell J.H."/>
            <person name="Bowler C."/>
            <person name="Boyen C."/>
            <person name="Brownlee C."/>
            <person name="Carrano C.J."/>
            <person name="Charrier B."/>
            <person name="Cho G.Y."/>
            <person name="Coelho S.M."/>
            <person name="Collen J."/>
            <person name="Corre E."/>
            <person name="Da Silva C."/>
            <person name="Delage L."/>
            <person name="Delaroque N."/>
            <person name="Dittami S.M."/>
            <person name="Doulbeau S."/>
            <person name="Elias M."/>
            <person name="Farnham G."/>
            <person name="Gachon C.M."/>
            <person name="Gschloessl B."/>
            <person name="Heesch S."/>
            <person name="Jabbari K."/>
            <person name="Jubin C."/>
            <person name="Kawai H."/>
            <person name="Kimura K."/>
            <person name="Kloareg B."/>
            <person name="Kupper F.C."/>
            <person name="Lang D."/>
            <person name="Le Bail A."/>
            <person name="Leblanc C."/>
            <person name="Lerouge P."/>
            <person name="Lohr M."/>
            <person name="Lopez P.J."/>
            <person name="Martens C."/>
            <person name="Maumus F."/>
            <person name="Michel G."/>
            <person name="Miranda-Saavedra D."/>
            <person name="Morales J."/>
            <person name="Moreau H."/>
            <person name="Motomura T."/>
            <person name="Nagasato C."/>
            <person name="Napoli C.A."/>
            <person name="Nelson D.R."/>
            <person name="Nyvall-Collen P."/>
            <person name="Peters A.F."/>
            <person name="Pommier C."/>
            <person name="Potin P."/>
            <person name="Poulain J."/>
            <person name="Quesneville H."/>
            <person name="Read B."/>
            <person name="Rensing S.A."/>
            <person name="Ritter A."/>
            <person name="Rousvoal S."/>
            <person name="Samanta M."/>
            <person name="Samson G."/>
            <person name="Schroeder D.C."/>
            <person name="Segurens B."/>
            <person name="Strittmatter M."/>
            <person name="Tonon T."/>
            <person name="Tregear J.W."/>
            <person name="Valentin K."/>
            <person name="von Dassow P."/>
            <person name="Yamagishi T."/>
            <person name="Van de Peer Y."/>
            <person name="Wincker P."/>
        </authorList>
    </citation>
    <scope>NUCLEOTIDE SEQUENCE [LARGE SCALE GENOMIC DNA]</scope>
    <source>
        <strain evidence="8">Ec32 / CCAP1310/4</strain>
    </source>
</reference>
<dbReference type="PROSITE" id="PS50600">
    <property type="entry name" value="ULP_PROTEASE"/>
    <property type="match status" value="1"/>
</dbReference>
<dbReference type="InParanoid" id="D8LLK8"/>
<evidence type="ECO:0000256" key="2">
    <source>
        <dbReference type="ARBA" id="ARBA00022670"/>
    </source>
</evidence>
<feature type="compositionally biased region" description="Gly residues" evidence="5">
    <location>
        <begin position="235"/>
        <end position="252"/>
    </location>
</feature>
<evidence type="ECO:0000313" key="8">
    <source>
        <dbReference type="Proteomes" id="UP000002630"/>
    </source>
</evidence>
<evidence type="ECO:0000256" key="4">
    <source>
        <dbReference type="ARBA" id="ARBA00022807"/>
    </source>
</evidence>
<dbReference type="Proteomes" id="UP000002630">
    <property type="component" value="Unassembled WGS sequence"/>
</dbReference>
<dbReference type="Pfam" id="PF02902">
    <property type="entry name" value="Peptidase_C48"/>
    <property type="match status" value="1"/>
</dbReference>
<dbReference type="GO" id="GO:0006508">
    <property type="term" value="P:proteolysis"/>
    <property type="evidence" value="ECO:0007669"/>
    <property type="project" value="UniProtKB-KW"/>
</dbReference>
<evidence type="ECO:0000256" key="3">
    <source>
        <dbReference type="ARBA" id="ARBA00022801"/>
    </source>
</evidence>
<dbReference type="STRING" id="2880.D8LLK8"/>
<organism evidence="7 8">
    <name type="scientific">Ectocarpus siliculosus</name>
    <name type="common">Brown alga</name>
    <name type="synonym">Conferva siliculosa</name>
    <dbReference type="NCBI Taxonomy" id="2880"/>
    <lineage>
        <taxon>Eukaryota</taxon>
        <taxon>Sar</taxon>
        <taxon>Stramenopiles</taxon>
        <taxon>Ochrophyta</taxon>
        <taxon>PX clade</taxon>
        <taxon>Phaeophyceae</taxon>
        <taxon>Ectocarpales</taxon>
        <taxon>Ectocarpaceae</taxon>
        <taxon>Ectocarpus</taxon>
    </lineage>
</organism>